<feature type="region of interest" description="Disordered" evidence="1">
    <location>
        <begin position="59"/>
        <end position="82"/>
    </location>
</feature>
<dbReference type="OrthoDB" id="5390672at2759"/>
<evidence type="ECO:0000256" key="1">
    <source>
        <dbReference type="SAM" id="MobiDB-lite"/>
    </source>
</evidence>
<feature type="domain" description="Multiple myeloma tumor-associated protein 2-like N-terminal" evidence="2">
    <location>
        <begin position="11"/>
        <end position="94"/>
    </location>
</feature>
<reference evidence="4" key="1">
    <citation type="journal article" date="2017" name="bioRxiv">
        <title>Conservation of a gene cluster reveals novel cercosporin biosynthetic mechanisms and extends production to the genus Colletotrichum.</title>
        <authorList>
            <person name="de Jonge R."/>
            <person name="Ebert M.K."/>
            <person name="Huitt-Roehl C.R."/>
            <person name="Pal P."/>
            <person name="Suttle J.C."/>
            <person name="Spanner R.E."/>
            <person name="Neubauer J.D."/>
            <person name="Jurick W.M.II."/>
            <person name="Stott K.A."/>
            <person name="Secor G.A."/>
            <person name="Thomma B.P.H.J."/>
            <person name="Van de Peer Y."/>
            <person name="Townsend C.A."/>
            <person name="Bolton M.D."/>
        </authorList>
    </citation>
    <scope>NUCLEOTIDE SEQUENCE [LARGE SCALE GENOMIC DNA]</scope>
    <source>
        <strain evidence="4">CBS538.71</strain>
    </source>
</reference>
<evidence type="ECO:0000313" key="4">
    <source>
        <dbReference type="Proteomes" id="UP000237631"/>
    </source>
</evidence>
<organism evidence="3 4">
    <name type="scientific">Cercospora berteroae</name>
    <dbReference type="NCBI Taxonomy" id="357750"/>
    <lineage>
        <taxon>Eukaryota</taxon>
        <taxon>Fungi</taxon>
        <taxon>Dikarya</taxon>
        <taxon>Ascomycota</taxon>
        <taxon>Pezizomycotina</taxon>
        <taxon>Dothideomycetes</taxon>
        <taxon>Dothideomycetidae</taxon>
        <taxon>Mycosphaerellales</taxon>
        <taxon>Mycosphaerellaceae</taxon>
        <taxon>Cercospora</taxon>
    </lineage>
</organism>
<protein>
    <recommendedName>
        <fullName evidence="2">Multiple myeloma tumor-associated protein 2-like N-terminal domain-containing protein</fullName>
    </recommendedName>
</protein>
<accession>A0A2S6CBK3</accession>
<dbReference type="Pfam" id="PF10159">
    <property type="entry name" value="MMtag"/>
    <property type="match status" value="1"/>
</dbReference>
<comment type="caution">
    <text evidence="3">The sequence shown here is derived from an EMBL/GenBank/DDBJ whole genome shotgun (WGS) entry which is preliminary data.</text>
</comment>
<evidence type="ECO:0000259" key="2">
    <source>
        <dbReference type="Pfam" id="PF10159"/>
    </source>
</evidence>
<dbReference type="InterPro" id="IPR019315">
    <property type="entry name" value="MMTA2_N"/>
</dbReference>
<evidence type="ECO:0000313" key="3">
    <source>
        <dbReference type="EMBL" id="PPJ57112.1"/>
    </source>
</evidence>
<dbReference type="PANTHER" id="PTHR14580">
    <property type="entry name" value="MULTIPLE MYELOMA TUMOR-ASSOCIATED PROTEIN 2 FAMILY MEMBER"/>
    <property type="match status" value="1"/>
</dbReference>
<feature type="compositionally biased region" description="Gly residues" evidence="1">
    <location>
        <begin position="138"/>
        <end position="148"/>
    </location>
</feature>
<gene>
    <name evidence="3" type="ORF">CBER1_00548</name>
</gene>
<name>A0A2S6CBK3_9PEZI</name>
<dbReference type="Proteomes" id="UP000237631">
    <property type="component" value="Unassembled WGS sequence"/>
</dbReference>
<sequence>MDLLQTVRKEGSRGGVNFSWDDVKNATNRENYLGHSLMAPVGRWQKNKDLNWYAKADDAELTPEERAEREREAKREELRKVKEAEEDAMNLALGLPVPDRSNANLQPLGESKISQKEGRGVVWGRGRRRNTDLANIDGGSGAGAGTEDGGMMEMTGEVSGVTGTEGQDHGHEKAIESLGGTGISRDQGLGRESIETEVKVEKSTAATDIETAAVREMMTGTGGGESATSGHEVAMESVHRDAAAHHMNEDDDEMTHDEWKP</sequence>
<feature type="region of interest" description="Disordered" evidence="1">
    <location>
        <begin position="132"/>
        <end position="151"/>
    </location>
</feature>
<keyword evidence="4" id="KW-1185">Reference proteome</keyword>
<dbReference type="PANTHER" id="PTHR14580:SF0">
    <property type="entry name" value="MULTIPLE MYELOMA TUMOR-ASSOCIATED PROTEIN 2"/>
    <property type="match status" value="1"/>
</dbReference>
<dbReference type="EMBL" id="PNEN01000503">
    <property type="protein sequence ID" value="PPJ57112.1"/>
    <property type="molecule type" value="Genomic_DNA"/>
</dbReference>
<dbReference type="InterPro" id="IPR039207">
    <property type="entry name" value="MMTAG2-like"/>
</dbReference>
<proteinExistence type="predicted"/>
<dbReference type="AlphaFoldDB" id="A0A2S6CBK3"/>